<dbReference type="PROSITE" id="PS51349">
    <property type="entry name" value="FMN_HYDROXY_ACID_DH_2"/>
    <property type="match status" value="1"/>
</dbReference>
<feature type="binding site" evidence="7">
    <location>
        <position position="250"/>
    </location>
    <ligand>
        <name>glyoxylate</name>
        <dbReference type="ChEBI" id="CHEBI:36655"/>
    </ligand>
</feature>
<organism evidence="9 10">
    <name type="scientific">Branchiibius hedensis</name>
    <dbReference type="NCBI Taxonomy" id="672460"/>
    <lineage>
        <taxon>Bacteria</taxon>
        <taxon>Bacillati</taxon>
        <taxon>Actinomycetota</taxon>
        <taxon>Actinomycetes</taxon>
        <taxon>Micrococcales</taxon>
        <taxon>Dermacoccaceae</taxon>
        <taxon>Branchiibius</taxon>
    </lineage>
</organism>
<feature type="binding site" evidence="7">
    <location>
        <begin position="278"/>
        <end position="282"/>
    </location>
    <ligand>
        <name>FMN</name>
        <dbReference type="ChEBI" id="CHEBI:58210"/>
    </ligand>
</feature>
<dbReference type="EMBL" id="UESZ01000001">
    <property type="protein sequence ID" value="SSA33703.1"/>
    <property type="molecule type" value="Genomic_DNA"/>
</dbReference>
<dbReference type="GO" id="GO:0016491">
    <property type="term" value="F:oxidoreductase activity"/>
    <property type="evidence" value="ECO:0007669"/>
    <property type="project" value="UniProtKB-KW"/>
</dbReference>
<dbReference type="InterPro" id="IPR008259">
    <property type="entry name" value="FMN_hydac_DH_AS"/>
</dbReference>
<keyword evidence="4" id="KW-0560">Oxidoreductase</keyword>
<dbReference type="Proteomes" id="UP000250028">
    <property type="component" value="Unassembled WGS sequence"/>
</dbReference>
<evidence type="ECO:0000256" key="3">
    <source>
        <dbReference type="ARBA" id="ARBA00022643"/>
    </source>
</evidence>
<dbReference type="InterPro" id="IPR012133">
    <property type="entry name" value="Alpha-hydoxy_acid_DH_FMN"/>
</dbReference>
<feature type="binding site" evidence="7">
    <location>
        <position position="23"/>
    </location>
    <ligand>
        <name>glyoxylate</name>
        <dbReference type="ChEBI" id="CHEBI:36655"/>
    </ligand>
</feature>
<evidence type="ECO:0000256" key="4">
    <source>
        <dbReference type="ARBA" id="ARBA00023002"/>
    </source>
</evidence>
<comment type="cofactor">
    <cofactor evidence="1">
        <name>FMN</name>
        <dbReference type="ChEBI" id="CHEBI:58210"/>
    </cofactor>
</comment>
<evidence type="ECO:0000313" key="10">
    <source>
        <dbReference type="Proteomes" id="UP000250028"/>
    </source>
</evidence>
<feature type="binding site" evidence="7">
    <location>
        <position position="125"/>
    </location>
    <ligand>
        <name>FMN</name>
        <dbReference type="ChEBI" id="CHEBI:58210"/>
    </ligand>
</feature>
<protein>
    <submittedName>
        <fullName evidence="9">4-hydroxymandelate oxidase</fullName>
    </submittedName>
</protein>
<dbReference type="AlphaFoldDB" id="A0A2Y9C147"/>
<dbReference type="CDD" id="cd02809">
    <property type="entry name" value="alpha_hydroxyacid_oxid_FMN"/>
    <property type="match status" value="1"/>
</dbReference>
<name>A0A2Y9C147_9MICO</name>
<dbReference type="InterPro" id="IPR013785">
    <property type="entry name" value="Aldolase_TIM"/>
</dbReference>
<comment type="similarity">
    <text evidence="5">Belongs to the FMN-dependent alpha-hydroxy acid dehydrogenase family.</text>
</comment>
<dbReference type="OrthoDB" id="9770452at2"/>
<keyword evidence="3 7" id="KW-0288">FMN</keyword>
<dbReference type="InterPro" id="IPR037396">
    <property type="entry name" value="FMN_HAD"/>
</dbReference>
<dbReference type="InterPro" id="IPR000262">
    <property type="entry name" value="FMN-dep_DH"/>
</dbReference>
<sequence length="353" mass="36918">MPLVEGSLEASAKAALDPDVWHYVNRGAGGDVSVDEATAAWRRYRFRPRVLRDVRRVETDLDLFGHWRTPIGIAPSAFHRLYTPDGELATAAAALACGAPMVLSSRTTTRLEEVAAVINGPWWFQVYVMREPSITAATVRRARDAGASALVLTGDTPYVGYVPPTGTARPLPLTDELALANVAEHLPAAGVDDIWELIDQDAGITTDTIGWLANESGLPVIVKGILRGDEAVRCVEAGASGVWVSNHGGRQLDRALPTAQALPDVVNAIAGQVPVIVDGGIRCGADALAALALGASAVFLGRPVIWGLATDGQAGAERVVAAVTDQLRHAMGLAGAVDLAGLDPSLVLRVSAG</sequence>
<feature type="domain" description="FMN hydroxy acid dehydrogenase" evidence="8">
    <location>
        <begin position="1"/>
        <end position="352"/>
    </location>
</feature>
<dbReference type="PANTHER" id="PTHR10578">
    <property type="entry name" value="S -2-HYDROXY-ACID OXIDASE-RELATED"/>
    <property type="match status" value="1"/>
</dbReference>
<feature type="active site" description="Proton acceptor" evidence="6">
    <location>
        <position position="247"/>
    </location>
</feature>
<feature type="binding site" evidence="7">
    <location>
        <begin position="75"/>
        <end position="77"/>
    </location>
    <ligand>
        <name>FMN</name>
        <dbReference type="ChEBI" id="CHEBI:58210"/>
    </ligand>
</feature>
<feature type="binding site" evidence="7">
    <location>
        <position position="245"/>
    </location>
    <ligand>
        <name>FMN</name>
        <dbReference type="ChEBI" id="CHEBI:58210"/>
    </ligand>
</feature>
<evidence type="ECO:0000256" key="7">
    <source>
        <dbReference type="PIRSR" id="PIRSR000138-2"/>
    </source>
</evidence>
<evidence type="ECO:0000256" key="6">
    <source>
        <dbReference type="PIRSR" id="PIRSR000138-1"/>
    </source>
</evidence>
<dbReference type="PROSITE" id="PS00557">
    <property type="entry name" value="FMN_HYDROXY_ACID_DH_1"/>
    <property type="match status" value="1"/>
</dbReference>
<evidence type="ECO:0000256" key="5">
    <source>
        <dbReference type="ARBA" id="ARBA00024042"/>
    </source>
</evidence>
<feature type="binding site" evidence="7">
    <location>
        <position position="223"/>
    </location>
    <ligand>
        <name>FMN</name>
        <dbReference type="ChEBI" id="CHEBI:58210"/>
    </ligand>
</feature>
<reference evidence="10" key="1">
    <citation type="submission" date="2016-10" db="EMBL/GenBank/DDBJ databases">
        <authorList>
            <person name="Varghese N."/>
            <person name="Submissions S."/>
        </authorList>
    </citation>
    <scope>NUCLEOTIDE SEQUENCE [LARGE SCALE GENOMIC DNA]</scope>
    <source>
        <strain evidence="10">DSM 22951</strain>
    </source>
</reference>
<evidence type="ECO:0000259" key="8">
    <source>
        <dbReference type="PROSITE" id="PS51349"/>
    </source>
</evidence>
<feature type="binding site" evidence="7">
    <location>
        <position position="104"/>
    </location>
    <ligand>
        <name>FMN</name>
        <dbReference type="ChEBI" id="CHEBI:58210"/>
    </ligand>
</feature>
<evidence type="ECO:0000256" key="1">
    <source>
        <dbReference type="ARBA" id="ARBA00001917"/>
    </source>
</evidence>
<evidence type="ECO:0000256" key="2">
    <source>
        <dbReference type="ARBA" id="ARBA00022630"/>
    </source>
</evidence>
<dbReference type="Gene3D" id="3.20.20.70">
    <property type="entry name" value="Aldolase class I"/>
    <property type="match status" value="1"/>
</dbReference>
<gene>
    <name evidence="9" type="ORF">SAMN04489750_0989</name>
</gene>
<feature type="binding site" evidence="7">
    <location>
        <position position="247"/>
    </location>
    <ligand>
        <name>glyoxylate</name>
        <dbReference type="ChEBI" id="CHEBI:36655"/>
    </ligand>
</feature>
<dbReference type="GO" id="GO:0010181">
    <property type="term" value="F:FMN binding"/>
    <property type="evidence" value="ECO:0007669"/>
    <property type="project" value="InterPro"/>
</dbReference>
<dbReference type="RefSeq" id="WP_109684365.1">
    <property type="nucleotide sequence ID" value="NZ_QGDN01000001.1"/>
</dbReference>
<feature type="binding site" evidence="7">
    <location>
        <begin position="301"/>
        <end position="302"/>
    </location>
    <ligand>
        <name>FMN</name>
        <dbReference type="ChEBI" id="CHEBI:58210"/>
    </ligand>
</feature>
<evidence type="ECO:0000313" key="9">
    <source>
        <dbReference type="EMBL" id="SSA33703.1"/>
    </source>
</evidence>
<accession>A0A2Y9C147</accession>
<proteinExistence type="inferred from homology"/>
<dbReference type="PANTHER" id="PTHR10578:SF107">
    <property type="entry name" value="2-HYDROXYACID OXIDASE 1"/>
    <property type="match status" value="1"/>
</dbReference>
<dbReference type="Pfam" id="PF01070">
    <property type="entry name" value="FMN_dh"/>
    <property type="match status" value="1"/>
</dbReference>
<keyword evidence="2 7" id="KW-0285">Flavoprotein</keyword>
<feature type="binding site" evidence="7">
    <location>
        <position position="153"/>
    </location>
    <ligand>
        <name>FMN</name>
        <dbReference type="ChEBI" id="CHEBI:58210"/>
    </ligand>
</feature>
<dbReference type="PIRSF" id="PIRSF000138">
    <property type="entry name" value="Al-hdrx_acd_dh"/>
    <property type="match status" value="1"/>
</dbReference>
<dbReference type="SUPFAM" id="SSF51395">
    <property type="entry name" value="FMN-linked oxidoreductases"/>
    <property type="match status" value="1"/>
</dbReference>
<keyword evidence="10" id="KW-1185">Reference proteome</keyword>
<feature type="binding site" evidence="7">
    <location>
        <position position="127"/>
    </location>
    <ligand>
        <name>glyoxylate</name>
        <dbReference type="ChEBI" id="CHEBI:36655"/>
    </ligand>
</feature>